<feature type="region of interest" description="Disordered" evidence="1">
    <location>
        <begin position="1"/>
        <end position="32"/>
    </location>
</feature>
<feature type="non-terminal residue" evidence="2">
    <location>
        <position position="1"/>
    </location>
</feature>
<organism evidence="2">
    <name type="scientific">marine sediment metagenome</name>
    <dbReference type="NCBI Taxonomy" id="412755"/>
    <lineage>
        <taxon>unclassified sequences</taxon>
        <taxon>metagenomes</taxon>
        <taxon>ecological metagenomes</taxon>
    </lineage>
</organism>
<feature type="non-terminal residue" evidence="2">
    <location>
        <position position="454"/>
    </location>
</feature>
<comment type="caution">
    <text evidence="2">The sequence shown here is derived from an EMBL/GenBank/DDBJ whole genome shotgun (WGS) entry which is preliminary data.</text>
</comment>
<accession>X0SH62</accession>
<evidence type="ECO:0000313" key="2">
    <source>
        <dbReference type="EMBL" id="GAF80349.1"/>
    </source>
</evidence>
<dbReference type="EMBL" id="BARS01004575">
    <property type="protein sequence ID" value="GAF80349.1"/>
    <property type="molecule type" value="Genomic_DNA"/>
</dbReference>
<feature type="region of interest" description="Disordered" evidence="1">
    <location>
        <begin position="298"/>
        <end position="327"/>
    </location>
</feature>
<protein>
    <submittedName>
        <fullName evidence="2">Uncharacterized protein</fullName>
    </submittedName>
</protein>
<evidence type="ECO:0000256" key="1">
    <source>
        <dbReference type="SAM" id="MobiDB-lite"/>
    </source>
</evidence>
<feature type="compositionally biased region" description="Basic and acidic residues" evidence="1">
    <location>
        <begin position="8"/>
        <end position="32"/>
    </location>
</feature>
<proteinExistence type="predicted"/>
<sequence length="454" mass="52403">KKSYMVKGDMEEKNIHDTKEMEEEYQKNKMEGETKSEYINRVLKAFRENHNSKMLKAAKGNIDKAYMSKGCVKKEYTVRKDGMEKSYLGQEGDPHGSRSMLKENILNKPYRVNKTPSTLSETLDDMKMAYMENGMPGESIDDYARRYLRETSGRQVNEMHERLQKDCMEKAFVKATSYTNKQGKTVQRKAYVDKRQKKVTHVKHSKMTRLDIAEPDAKKKIEELNKKKKHHDLNIEAATSEKEKAEAHKKAGNSTYKVGNKEHDVNAVIKHLDDHIEHHTNENKSHDNHIKKIEGRHETEAKHFEKKREKKKVVSKEKPTGTPLTFKSQPEYMDWYRKQPQDIKDSHKLNREGGKLVVSLSGKEEVKKPVEKKPLPKNAVVVKKETKGGPSEKDIKFYTRRLEKVKDQWGGDNKSGSVGAQERGPSMIKYAQAQLDAVKAGKSPFEVKTEEEKV</sequence>
<name>X0SH62_9ZZZZ</name>
<dbReference type="AlphaFoldDB" id="X0SH62"/>
<gene>
    <name evidence="2" type="ORF">S01H1_08947</name>
</gene>
<reference evidence="2" key="1">
    <citation type="journal article" date="2014" name="Front. Microbiol.">
        <title>High frequency of phylogenetically diverse reductive dehalogenase-homologous genes in deep subseafloor sedimentary metagenomes.</title>
        <authorList>
            <person name="Kawai M."/>
            <person name="Futagami T."/>
            <person name="Toyoda A."/>
            <person name="Takaki Y."/>
            <person name="Nishi S."/>
            <person name="Hori S."/>
            <person name="Arai W."/>
            <person name="Tsubouchi T."/>
            <person name="Morono Y."/>
            <person name="Uchiyama I."/>
            <person name="Ito T."/>
            <person name="Fujiyama A."/>
            <person name="Inagaki F."/>
            <person name="Takami H."/>
        </authorList>
    </citation>
    <scope>NUCLEOTIDE SEQUENCE</scope>
    <source>
        <strain evidence="2">Expedition CK06-06</strain>
    </source>
</reference>
<feature type="compositionally biased region" description="Basic and acidic residues" evidence="1">
    <location>
        <begin position="298"/>
        <end position="319"/>
    </location>
</feature>